<dbReference type="InterPro" id="IPR011659">
    <property type="entry name" value="WD40"/>
</dbReference>
<proteinExistence type="inferred from homology"/>
<feature type="signal peptide" evidence="2">
    <location>
        <begin position="1"/>
        <end position="19"/>
    </location>
</feature>
<dbReference type="RefSeq" id="WP_184136590.1">
    <property type="nucleotide sequence ID" value="NZ_JACHKT010000035.1"/>
</dbReference>
<dbReference type="PANTHER" id="PTHR36842:SF1">
    <property type="entry name" value="PROTEIN TOLB"/>
    <property type="match status" value="1"/>
</dbReference>
<evidence type="ECO:0008006" key="5">
    <source>
        <dbReference type="Google" id="ProtNLM"/>
    </source>
</evidence>
<dbReference type="Pfam" id="PF07676">
    <property type="entry name" value="PD40"/>
    <property type="match status" value="1"/>
</dbReference>
<sequence>MRRVFFFLFIMIGGCQIFAQENAVNLSQNPASLKWSQIKTPHFRLIFPSNIQSLGERTANVLETVYQPVSKTLGKNPRPIAILLQNQTTVSNGFVTLFPRRSEFYITPPQDYTLLGTNNWLDLLAIHEFRHIVQYDKALTGTTKLMHTLFGNNGLGIINSLAVPNWFTEGDAVGTESALTHSGRGKIPTFDMALRTQLLTKGTYSYAKAVSGSYKNFIPNHYVNGYLMTSYMKTKYGADAWDKILEGTYKMPFYPFSFSNNIKKVTGLKTEQLYKNAFDDAKQAWETQLKDIQETAVSPLKTSKNKFFTQYEFPQIIPDGRIIALKSGLADIQQFVLLDKENNEEKLLELGIFNNAGILSTAGSKVVWSEFNFDVRWGQKDFSVIKMYDFNTEITKTLTHKTKFTAPALSNDASKIVVIENTPENKCSLVILEAENGQEIARIQNPKNAFYLHPRWTENNEIIAVKLLDDKKNIVTINPESNFEKELFSPITENIAHPIKVGDYILFNSGVTGIDNIFAFDTKTKKRFQVTNRKFGAFNPAISSDGKTLYFNDFTENGNRIVEMPFNPTNFLAFDESLNKPVKFFGQMLVQEAGENLLKNIPNQVYETKPYSKANIFNIYNWGAVFSSNSNNLNVGLTSQDLLSTTAISTGYSYNANEKTGQFFADLSFEAWYPKINLNYTNGQRQTDIYIDKSSPRDSLRSDKWNQQQMVLGVSLPFNFTRSKYYQSMEIGVNTAISQVSGYDLQDRYLSESFNGNVNSMIYTFAYSRQLKRALRDVAPRWGQSISFYARNMPFGGDLNGGLTAIQGSIYVPGFLKHHSIRLRAALQNQSGFKNPNGSPNSKVYIFGSPTFFPRGYNYRAFENLSTGSVEYRLPLLDPDWNFGRLVYLKRLKANFFADFGQGETNYNWTEVRNGQTVTFKGSDKGNFTSIGFDFTAQFHLLRFSQQFEAGCRGIYLPNQGRFIFQPLVIDIGF</sequence>
<reference evidence="3 4" key="1">
    <citation type="submission" date="2020-08" db="EMBL/GenBank/DDBJ databases">
        <title>Functional genomics of gut bacteria from endangered species of beetles.</title>
        <authorList>
            <person name="Carlos-Shanley C."/>
        </authorList>
    </citation>
    <scope>NUCLEOTIDE SEQUENCE [LARGE SCALE GENOMIC DNA]</scope>
    <source>
        <strain evidence="3 4">S00070</strain>
    </source>
</reference>
<organism evidence="3 4">
    <name type="scientific">Arcicella rosea</name>
    <dbReference type="NCBI Taxonomy" id="502909"/>
    <lineage>
        <taxon>Bacteria</taxon>
        <taxon>Pseudomonadati</taxon>
        <taxon>Bacteroidota</taxon>
        <taxon>Cytophagia</taxon>
        <taxon>Cytophagales</taxon>
        <taxon>Flectobacillaceae</taxon>
        <taxon>Arcicella</taxon>
    </lineage>
</organism>
<dbReference type="EMBL" id="JACHKT010000035">
    <property type="protein sequence ID" value="MBB6005085.1"/>
    <property type="molecule type" value="Genomic_DNA"/>
</dbReference>
<dbReference type="PROSITE" id="PS51257">
    <property type="entry name" value="PROKAR_LIPOPROTEIN"/>
    <property type="match status" value="1"/>
</dbReference>
<dbReference type="SUPFAM" id="SSF82171">
    <property type="entry name" value="DPP6 N-terminal domain-like"/>
    <property type="match status" value="1"/>
</dbReference>
<comment type="similarity">
    <text evidence="1">Belongs to the TolB family.</text>
</comment>
<comment type="caution">
    <text evidence="3">The sequence shown here is derived from an EMBL/GenBank/DDBJ whole genome shotgun (WGS) entry which is preliminary data.</text>
</comment>
<evidence type="ECO:0000313" key="4">
    <source>
        <dbReference type="Proteomes" id="UP000524404"/>
    </source>
</evidence>
<evidence type="ECO:0000313" key="3">
    <source>
        <dbReference type="EMBL" id="MBB6005085.1"/>
    </source>
</evidence>
<protein>
    <recommendedName>
        <fullName evidence="5">WD40-like Beta Propeller Repeat</fullName>
    </recommendedName>
</protein>
<name>A0A841EPB4_9BACT</name>
<dbReference type="PANTHER" id="PTHR36842">
    <property type="entry name" value="PROTEIN TOLB HOMOLOG"/>
    <property type="match status" value="1"/>
</dbReference>
<gene>
    <name evidence="3" type="ORF">HNP25_003756</name>
</gene>
<keyword evidence="4" id="KW-1185">Reference proteome</keyword>
<dbReference type="Gene3D" id="2.120.10.30">
    <property type="entry name" value="TolB, C-terminal domain"/>
    <property type="match status" value="1"/>
</dbReference>
<accession>A0A841EPB4</accession>
<dbReference type="AlphaFoldDB" id="A0A841EPB4"/>
<dbReference type="InterPro" id="IPR011042">
    <property type="entry name" value="6-blade_b-propeller_TolB-like"/>
</dbReference>
<evidence type="ECO:0000256" key="2">
    <source>
        <dbReference type="SAM" id="SignalP"/>
    </source>
</evidence>
<keyword evidence="2" id="KW-0732">Signal</keyword>
<dbReference type="Proteomes" id="UP000524404">
    <property type="component" value="Unassembled WGS sequence"/>
</dbReference>
<evidence type="ECO:0000256" key="1">
    <source>
        <dbReference type="ARBA" id="ARBA00009820"/>
    </source>
</evidence>
<feature type="chain" id="PRO_5032406993" description="WD40-like Beta Propeller Repeat" evidence="2">
    <location>
        <begin position="20"/>
        <end position="974"/>
    </location>
</feature>